<evidence type="ECO:0000256" key="14">
    <source>
        <dbReference type="RuleBase" id="RU365038"/>
    </source>
</evidence>
<keyword evidence="5 14" id="KW-0808">Transferase</keyword>
<keyword evidence="9 14" id="KW-0862">Zinc</keyword>
<evidence type="ECO:0000256" key="13">
    <source>
        <dbReference type="PROSITE-ProRule" id="PRU00175"/>
    </source>
</evidence>
<dbReference type="EMBL" id="AUSU01009604">
    <property type="protein sequence ID" value="EPS58038.1"/>
    <property type="molecule type" value="Genomic_DNA"/>
</dbReference>
<dbReference type="EC" id="2.3.2.27" evidence="14"/>
<comment type="pathway">
    <text evidence="3 14">Protein modification; protein ubiquitination.</text>
</comment>
<comment type="similarity">
    <text evidence="4 14">Belongs to the BRE1 family.</text>
</comment>
<evidence type="ECO:0000313" key="16">
    <source>
        <dbReference type="EMBL" id="EPS58038.1"/>
    </source>
</evidence>
<dbReference type="PANTHER" id="PTHR23163">
    <property type="entry name" value="RING FINGER PROTEIN-RELATED"/>
    <property type="match status" value="1"/>
</dbReference>
<dbReference type="FunFam" id="3.30.40.10:FF:000414">
    <property type="entry name" value="E3 ubiquitin protein ligase"/>
    <property type="match status" value="1"/>
</dbReference>
<evidence type="ECO:0000256" key="3">
    <source>
        <dbReference type="ARBA" id="ARBA00004906"/>
    </source>
</evidence>
<dbReference type="GO" id="GO:0008270">
    <property type="term" value="F:zinc ion binding"/>
    <property type="evidence" value="ECO:0007669"/>
    <property type="project" value="UniProtKB-KW"/>
</dbReference>
<dbReference type="OrthoDB" id="1741928at2759"/>
<dbReference type="AlphaFoldDB" id="S8D5Y5"/>
<organism evidence="16 17">
    <name type="scientific">Genlisea aurea</name>
    <dbReference type="NCBI Taxonomy" id="192259"/>
    <lineage>
        <taxon>Eukaryota</taxon>
        <taxon>Viridiplantae</taxon>
        <taxon>Streptophyta</taxon>
        <taxon>Embryophyta</taxon>
        <taxon>Tracheophyta</taxon>
        <taxon>Spermatophyta</taxon>
        <taxon>Magnoliopsida</taxon>
        <taxon>eudicotyledons</taxon>
        <taxon>Gunneridae</taxon>
        <taxon>Pentapetalae</taxon>
        <taxon>asterids</taxon>
        <taxon>lamiids</taxon>
        <taxon>Lamiales</taxon>
        <taxon>Lentibulariaceae</taxon>
        <taxon>Genlisea</taxon>
    </lineage>
</organism>
<evidence type="ECO:0000259" key="15">
    <source>
        <dbReference type="PROSITE" id="PS50089"/>
    </source>
</evidence>
<keyword evidence="6 14" id="KW-0479">Metal-binding</keyword>
<dbReference type="InterPro" id="IPR018957">
    <property type="entry name" value="Znf_C3HC4_RING-type"/>
</dbReference>
<dbReference type="PANTHER" id="PTHR23163:SF0">
    <property type="entry name" value="E3 UBIQUITIN-PROTEIN LIGASE BRE1"/>
    <property type="match status" value="1"/>
</dbReference>
<reference evidence="16 17" key="1">
    <citation type="journal article" date="2013" name="BMC Genomics">
        <title>The miniature genome of a carnivorous plant Genlisea aurea contains a low number of genes and short non-coding sequences.</title>
        <authorList>
            <person name="Leushkin E.V."/>
            <person name="Sutormin R.A."/>
            <person name="Nabieva E.R."/>
            <person name="Penin A.A."/>
            <person name="Kondrashov A.S."/>
            <person name="Logacheva M.D."/>
        </authorList>
    </citation>
    <scope>NUCLEOTIDE SEQUENCE [LARGE SCALE GENOMIC DNA]</scope>
</reference>
<evidence type="ECO:0000256" key="6">
    <source>
        <dbReference type="ARBA" id="ARBA00022723"/>
    </source>
</evidence>
<evidence type="ECO:0000256" key="2">
    <source>
        <dbReference type="ARBA" id="ARBA00004123"/>
    </source>
</evidence>
<feature type="non-terminal residue" evidence="16">
    <location>
        <position position="1"/>
    </location>
</feature>
<comment type="catalytic activity">
    <reaction evidence="1 14">
        <text>S-ubiquitinyl-[E2 ubiquitin-conjugating enzyme]-L-cysteine + [acceptor protein]-L-lysine = [E2 ubiquitin-conjugating enzyme]-L-cysteine + N(6)-ubiquitinyl-[acceptor protein]-L-lysine.</text>
        <dbReference type="EC" id="2.3.2.27"/>
    </reaction>
</comment>
<dbReference type="GO" id="GO:0006950">
    <property type="term" value="P:response to stress"/>
    <property type="evidence" value="ECO:0007669"/>
    <property type="project" value="UniProtKB-ARBA"/>
</dbReference>
<dbReference type="CDD" id="cd16499">
    <property type="entry name" value="RING-HC_Bre1-like"/>
    <property type="match status" value="1"/>
</dbReference>
<evidence type="ECO:0000256" key="7">
    <source>
        <dbReference type="ARBA" id="ARBA00022771"/>
    </source>
</evidence>
<keyword evidence="11 14" id="KW-0175">Coiled coil</keyword>
<keyword evidence="10 14" id="KW-0156">Chromatin regulator</keyword>
<dbReference type="Gene3D" id="3.30.40.10">
    <property type="entry name" value="Zinc/RING finger domain, C3HC4 (zinc finger)"/>
    <property type="match status" value="1"/>
</dbReference>
<dbReference type="InterPro" id="IPR017907">
    <property type="entry name" value="Znf_RING_CS"/>
</dbReference>
<evidence type="ECO:0000256" key="9">
    <source>
        <dbReference type="ARBA" id="ARBA00022833"/>
    </source>
</evidence>
<dbReference type="GO" id="GO:0033503">
    <property type="term" value="C:HULC complex"/>
    <property type="evidence" value="ECO:0007669"/>
    <property type="project" value="TreeGrafter"/>
</dbReference>
<evidence type="ECO:0000256" key="5">
    <source>
        <dbReference type="ARBA" id="ARBA00022679"/>
    </source>
</evidence>
<comment type="subcellular location">
    <subcellularLocation>
        <location evidence="2 14">Nucleus</location>
    </subcellularLocation>
</comment>
<evidence type="ECO:0000256" key="1">
    <source>
        <dbReference type="ARBA" id="ARBA00000900"/>
    </source>
</evidence>
<dbReference type="GO" id="GO:0005634">
    <property type="term" value="C:nucleus"/>
    <property type="evidence" value="ECO:0007669"/>
    <property type="project" value="UniProtKB-SubCell"/>
</dbReference>
<proteinExistence type="inferred from homology"/>
<dbReference type="InterPro" id="IPR001841">
    <property type="entry name" value="Znf_RING"/>
</dbReference>
<dbReference type="InterPro" id="IPR013956">
    <property type="entry name" value="E3_ubiquit_lig_Bre1"/>
</dbReference>
<protein>
    <recommendedName>
        <fullName evidence="14">E3 ubiquitin protein ligase</fullName>
        <ecNumber evidence="14">2.3.2.27</ecNumber>
    </recommendedName>
</protein>
<keyword evidence="7 13" id="KW-0863">Zinc-finger</keyword>
<dbReference type="PROSITE" id="PS00518">
    <property type="entry name" value="ZF_RING_1"/>
    <property type="match status" value="1"/>
</dbReference>
<evidence type="ECO:0000313" key="17">
    <source>
        <dbReference type="Proteomes" id="UP000015453"/>
    </source>
</evidence>
<dbReference type="GO" id="GO:0016567">
    <property type="term" value="P:protein ubiquitination"/>
    <property type="evidence" value="ECO:0007669"/>
    <property type="project" value="UniProtKB-UniRule"/>
</dbReference>
<evidence type="ECO:0000256" key="4">
    <source>
        <dbReference type="ARBA" id="ARBA00005555"/>
    </source>
</evidence>
<dbReference type="PROSITE" id="PS50089">
    <property type="entry name" value="ZF_RING_2"/>
    <property type="match status" value="1"/>
</dbReference>
<dbReference type="Proteomes" id="UP000015453">
    <property type="component" value="Unassembled WGS sequence"/>
</dbReference>
<name>S8D5Y5_9LAMI</name>
<evidence type="ECO:0000256" key="11">
    <source>
        <dbReference type="ARBA" id="ARBA00023054"/>
    </source>
</evidence>
<keyword evidence="8 14" id="KW-0833">Ubl conjugation pathway</keyword>
<dbReference type="GO" id="GO:0006325">
    <property type="term" value="P:chromatin organization"/>
    <property type="evidence" value="ECO:0007669"/>
    <property type="project" value="UniProtKB-KW"/>
</dbReference>
<keyword evidence="17" id="KW-1185">Reference proteome</keyword>
<keyword evidence="12 14" id="KW-0539">Nucleus</keyword>
<evidence type="ECO:0000256" key="8">
    <source>
        <dbReference type="ARBA" id="ARBA00022786"/>
    </source>
</evidence>
<dbReference type="UniPathway" id="UPA00143"/>
<dbReference type="InterPro" id="IPR013083">
    <property type="entry name" value="Znf_RING/FYVE/PHD"/>
</dbReference>
<evidence type="ECO:0000256" key="12">
    <source>
        <dbReference type="ARBA" id="ARBA00023242"/>
    </source>
</evidence>
<evidence type="ECO:0000256" key="10">
    <source>
        <dbReference type="ARBA" id="ARBA00022853"/>
    </source>
</evidence>
<dbReference type="Pfam" id="PF00097">
    <property type="entry name" value="zf-C3HC4"/>
    <property type="match status" value="1"/>
</dbReference>
<dbReference type="SUPFAM" id="SSF57850">
    <property type="entry name" value="RING/U-box"/>
    <property type="match status" value="1"/>
</dbReference>
<gene>
    <name evidence="16" type="ORF">M569_16780</name>
</gene>
<accession>S8D5Y5</accession>
<feature type="domain" description="RING-type" evidence="15">
    <location>
        <begin position="114"/>
        <end position="153"/>
    </location>
</feature>
<sequence length="166" mass="19328">LKSHLEHIRRLADDRAHNSSSVDTIERRLADVSKSSQQTVTKHEESQSQVDQNRALLAEMQIELENQRFGRRRVEEDLVSLKRKAEELTSILEGSSLVEKLRKELTEYRDILKCRVCNERRKEVVITKCFHLFCNPCIQHIVETRHRKCPSCSASFGVNDVKPVYI</sequence>
<comment type="caution">
    <text evidence="16">The sequence shown here is derived from an EMBL/GenBank/DDBJ whole genome shotgun (WGS) entry which is preliminary data.</text>
</comment>
<dbReference type="GO" id="GO:0061630">
    <property type="term" value="F:ubiquitin protein ligase activity"/>
    <property type="evidence" value="ECO:0007669"/>
    <property type="project" value="UniProtKB-EC"/>
</dbReference>
<dbReference type="SMART" id="SM00184">
    <property type="entry name" value="RING"/>
    <property type="match status" value="1"/>
</dbReference>